<feature type="domain" description="J" evidence="3">
    <location>
        <begin position="1"/>
        <end position="41"/>
    </location>
</feature>
<dbReference type="EMBL" id="ASPP01024143">
    <property type="protein sequence ID" value="ETO09325.1"/>
    <property type="molecule type" value="Genomic_DNA"/>
</dbReference>
<feature type="transmembrane region" description="Helical" evidence="2">
    <location>
        <begin position="70"/>
        <end position="87"/>
    </location>
</feature>
<feature type="non-terminal residue" evidence="4">
    <location>
        <position position="1"/>
    </location>
</feature>
<name>X6M8H8_RETFI</name>
<accession>X6M8H8</accession>
<protein>
    <recommendedName>
        <fullName evidence="3">J domain-containing protein</fullName>
    </recommendedName>
</protein>
<reference evidence="4 5" key="1">
    <citation type="journal article" date="2013" name="Curr. Biol.">
        <title>The Genome of the Foraminiferan Reticulomyxa filosa.</title>
        <authorList>
            <person name="Glockner G."/>
            <person name="Hulsmann N."/>
            <person name="Schleicher M."/>
            <person name="Noegel A.A."/>
            <person name="Eichinger L."/>
            <person name="Gallinger C."/>
            <person name="Pawlowski J."/>
            <person name="Sierra R."/>
            <person name="Euteneuer U."/>
            <person name="Pillet L."/>
            <person name="Moustafa A."/>
            <person name="Platzer M."/>
            <person name="Groth M."/>
            <person name="Szafranski K."/>
            <person name="Schliwa M."/>
        </authorList>
    </citation>
    <scope>NUCLEOTIDE SEQUENCE [LARGE SCALE GENOMIC DNA]</scope>
</reference>
<proteinExistence type="predicted"/>
<feature type="transmembrane region" description="Helical" evidence="2">
    <location>
        <begin position="93"/>
        <end position="110"/>
    </location>
</feature>
<feature type="region of interest" description="Disordered" evidence="1">
    <location>
        <begin position="119"/>
        <end position="141"/>
    </location>
</feature>
<gene>
    <name evidence="4" type="ORF">RFI_28061</name>
</gene>
<dbReference type="PROSITE" id="PS50076">
    <property type="entry name" value="DNAJ_2"/>
    <property type="match status" value="1"/>
</dbReference>
<keyword evidence="5" id="KW-1185">Reference proteome</keyword>
<dbReference type="InterPro" id="IPR036869">
    <property type="entry name" value="J_dom_sf"/>
</dbReference>
<evidence type="ECO:0000313" key="4">
    <source>
        <dbReference type="EMBL" id="ETO09325.1"/>
    </source>
</evidence>
<evidence type="ECO:0000259" key="3">
    <source>
        <dbReference type="PROSITE" id="PS50076"/>
    </source>
</evidence>
<comment type="caution">
    <text evidence="4">The sequence shown here is derived from an EMBL/GenBank/DDBJ whole genome shotgun (WGS) entry which is preliminary data.</text>
</comment>
<keyword evidence="2" id="KW-1133">Transmembrane helix</keyword>
<evidence type="ECO:0000256" key="2">
    <source>
        <dbReference type="SAM" id="Phobius"/>
    </source>
</evidence>
<dbReference type="Gene3D" id="1.10.287.110">
    <property type="entry name" value="DnaJ domain"/>
    <property type="match status" value="1"/>
</dbReference>
<organism evidence="4 5">
    <name type="scientific">Reticulomyxa filosa</name>
    <dbReference type="NCBI Taxonomy" id="46433"/>
    <lineage>
        <taxon>Eukaryota</taxon>
        <taxon>Sar</taxon>
        <taxon>Rhizaria</taxon>
        <taxon>Retaria</taxon>
        <taxon>Foraminifera</taxon>
        <taxon>Monothalamids</taxon>
        <taxon>Reticulomyxidae</taxon>
        <taxon>Reticulomyxa</taxon>
    </lineage>
</organism>
<dbReference type="Proteomes" id="UP000023152">
    <property type="component" value="Unassembled WGS sequence"/>
</dbReference>
<keyword evidence="2" id="KW-0472">Membrane</keyword>
<dbReference type="SUPFAM" id="SSF46565">
    <property type="entry name" value="Chaperone J-domain"/>
    <property type="match status" value="1"/>
</dbReference>
<dbReference type="InterPro" id="IPR018253">
    <property type="entry name" value="DnaJ_domain_CS"/>
</dbReference>
<dbReference type="PROSITE" id="PS00636">
    <property type="entry name" value="DNAJ_1"/>
    <property type="match status" value="1"/>
</dbReference>
<evidence type="ECO:0000313" key="5">
    <source>
        <dbReference type="Proteomes" id="UP000023152"/>
    </source>
</evidence>
<evidence type="ECO:0000256" key="1">
    <source>
        <dbReference type="SAM" id="MobiDB-lite"/>
    </source>
</evidence>
<sequence length="141" mass="17551">KKKKPQKKKKKKKKKQLFQELQFAYDALKDSEKRKIYDRYDRPVNKHSNLLLARRRKEYTHSHVKQKRKIWEKYFIIFLFFFIFFFPPPSLDSFLFFLCLFIALSVLLKVNDKKQRNEYKIERNSMRPKKKKKQQQQNTDK</sequence>
<keyword evidence="2" id="KW-0812">Transmembrane</keyword>
<dbReference type="AlphaFoldDB" id="X6M8H8"/>
<dbReference type="InterPro" id="IPR001623">
    <property type="entry name" value="DnaJ_domain"/>
</dbReference>